<name>A0A9P4N973_9PLEO</name>
<evidence type="ECO:0000256" key="7">
    <source>
        <dbReference type="ARBA" id="ARBA00023136"/>
    </source>
</evidence>
<feature type="transmembrane region" description="Helical" evidence="10">
    <location>
        <begin position="81"/>
        <end position="102"/>
    </location>
</feature>
<dbReference type="Pfam" id="PF23566">
    <property type="entry name" value="RTG2_C"/>
    <property type="match status" value="1"/>
</dbReference>
<feature type="transmembrane region" description="Helical" evidence="10">
    <location>
        <begin position="406"/>
        <end position="427"/>
    </location>
</feature>
<dbReference type="GO" id="GO:0006488">
    <property type="term" value="P:dolichol-linked oligosaccharide biosynthetic process"/>
    <property type="evidence" value="ECO:0007669"/>
    <property type="project" value="InterPro"/>
</dbReference>
<dbReference type="InterPro" id="IPR003695">
    <property type="entry name" value="Ppx_GppA_N"/>
</dbReference>
<evidence type="ECO:0000313" key="14">
    <source>
        <dbReference type="Proteomes" id="UP000800093"/>
    </source>
</evidence>
<sequence length="1074" mass="116769">MSNSALTASAKGASFLILLQVGSRALTFAVNQVLLRFLSPELLGESGHLELLSISSLYFARESLRVALQRQAYGTQAVVNLSYLAVFSGIPLIYGLSLPLLWANSLNPRSPKFTESLYLYGLATFVELLTEPTFSAIQQKLLYKVRASAESTATLLRSVGTCGSAIWASSSGVNIGVLPFAIGQLAYAVGLLTVYTYKTWPITRVEQFSLLPRRIPSTKEAPVALNYFSIPLLRLIASLTLQSALKYTLTQGDSLLVAKFASTADYGAYFLASNYGGLIARMLFQPIEESSRNLFAKLCADAQTNIDTASKSTVKAGEALKGKQPSLTQASTILTTILHLYSIISLFSAALGPTLAPILLSIVAGSKWSESSASETLATYCYYIPFLAINGVTEAFVAAVATNKELYTQSVFMGIFFVFFAGSAWLFMGQLGWGGSGIVAANTVNMTLRIIWNTWFIRGYFGTRGIASDLTKALPSGYSTAAAVVMPSLLKINLAEKFLARYGALGELVRVGVIGGVFAAIVLFFERRNGIRFSITDLTPPTQRILPTIFLDRAAISLYDAQWSAGQPVPIPLPTIQAVIKALLRFKSACHDFQVPSSQIRIVATEATRKALNSEAFRASIKDATGWTVELLPKEMEGRIGAYGVASSYAKVQGLVMDLGGGSTQITWMMTADGEVSMSEMGSASLPYGAAALTKRLEGAGKRSSPKFKQFHQEVVHDLKQAVKQIRIPDELVREAEKEDGLSLYLSGGGFRGWGFVLMSEHRVSPYPVPIINGFSTTRHSFQDTETVQVAVKKVVDEEVPDIFRISARRASQVPAVAFLIECLSHALPSIKNVYFCQGGVREGMHFADLDASIRAEDPLVTATKSHTPVHVGKLVNLLEAAAKPPPSAHQKCIFDKDLFIAFAQAMYVHAAFPKDLRAGAALRSTTTGFFASAHGISHTQRALLALLLCERYGGFGSISPTEQDFYRRLVQLLPEGTPWWCMYLGRVASVLGHVYPAGTIREERVKIMVQWVQKKEVLCVDFAFSKTVGELDEGLHLALFKVEKAGKKKNWMDGSGHKVAVTMNGRDVGEEPE</sequence>
<dbReference type="Gene3D" id="3.30.420.150">
    <property type="entry name" value="Exopolyphosphatase. Domain 2"/>
    <property type="match status" value="1"/>
</dbReference>
<dbReference type="GO" id="GO:0005789">
    <property type="term" value="C:endoplasmic reticulum membrane"/>
    <property type="evidence" value="ECO:0007669"/>
    <property type="project" value="UniProtKB-SubCell"/>
</dbReference>
<evidence type="ECO:0000256" key="9">
    <source>
        <dbReference type="ARBA" id="ARBA00045912"/>
    </source>
</evidence>
<dbReference type="GO" id="GO:0034203">
    <property type="term" value="P:glycolipid translocation"/>
    <property type="evidence" value="ECO:0007669"/>
    <property type="project" value="TreeGrafter"/>
</dbReference>
<dbReference type="AlphaFoldDB" id="A0A9P4N973"/>
<comment type="caution">
    <text evidence="13">The sequence shown here is derived from an EMBL/GenBank/DDBJ whole genome shotgun (WGS) entry which is preliminary data.</text>
</comment>
<evidence type="ECO:0000256" key="10">
    <source>
        <dbReference type="SAM" id="Phobius"/>
    </source>
</evidence>
<dbReference type="PANTHER" id="PTHR13117:SF5">
    <property type="entry name" value="PROTEIN RFT1 HOMOLOG"/>
    <property type="match status" value="1"/>
</dbReference>
<dbReference type="InterPro" id="IPR043129">
    <property type="entry name" value="ATPase_NBD"/>
</dbReference>
<dbReference type="InterPro" id="IPR057512">
    <property type="entry name" value="RTG2_C"/>
</dbReference>
<feature type="transmembrane region" description="Helical" evidence="10">
    <location>
        <begin position="502"/>
        <end position="525"/>
    </location>
</feature>
<comment type="function">
    <text evidence="9">Intramembrane glycolipid transporter that operates in the biosynthetic pathway of dolichol-linked oligosaccharides, the glycan precursors employed in protein asparagine (N)-glycosylation. The sequential addition of sugars to dolichol pyrophosphate produces dolichol-linked oligosaccharides containing fourteen sugars, including two GlcNAcs, nine mannoses and three glucoses. Once assembled, the oligosaccharide is transferred from the lipid to nascent proteins by oligosaccharyltransferases. The assembly of dolichol-linked oligosaccharides begins on the cytosolic side of the endoplasmic reticulum membrane and finishes in its lumen. RFT1 could mediate the translocation of the cytosolically oriented intermediate DolPP-GlcNAc2Man5, produced by ALG11, into the ER lumen where dolichol-linked oligosaccharides assembly continues. However, the intramembrane lipid transporter activity could not be confirmed in vitro.</text>
</comment>
<dbReference type="InterPro" id="IPR007594">
    <property type="entry name" value="RFT1"/>
</dbReference>
<feature type="transmembrane region" description="Helical" evidence="10">
    <location>
        <begin position="433"/>
        <end position="452"/>
    </location>
</feature>
<dbReference type="FunFam" id="3.30.420.40:FF:000191">
    <property type="entry name" value="Retrograde regulation protein 2"/>
    <property type="match status" value="1"/>
</dbReference>
<reference evidence="14" key="1">
    <citation type="journal article" date="2020" name="Stud. Mycol.">
        <title>101 Dothideomycetes genomes: A test case for predicting lifestyles and emergence of pathogens.</title>
        <authorList>
            <person name="Haridas S."/>
            <person name="Albert R."/>
            <person name="Binder M."/>
            <person name="Bloem J."/>
            <person name="LaButti K."/>
            <person name="Salamov A."/>
            <person name="Andreopoulos B."/>
            <person name="Baker S."/>
            <person name="Barry K."/>
            <person name="Bills G."/>
            <person name="Bluhm B."/>
            <person name="Cannon C."/>
            <person name="Castanera R."/>
            <person name="Culley D."/>
            <person name="Daum C."/>
            <person name="Ezra D."/>
            <person name="Gonzalez J."/>
            <person name="Henrissat B."/>
            <person name="Kuo A."/>
            <person name="Liang C."/>
            <person name="Lipzen A."/>
            <person name="Lutzoni F."/>
            <person name="Magnuson J."/>
            <person name="Mondo S."/>
            <person name="Nolan M."/>
            <person name="Ohm R."/>
            <person name="Pangilinan J."/>
            <person name="Park H.-J."/>
            <person name="Ramirez L."/>
            <person name="Alfaro M."/>
            <person name="Sun H."/>
            <person name="Tritt A."/>
            <person name="Yoshinaga Y."/>
            <person name="Zwiers L.-H."/>
            <person name="Turgeon B."/>
            <person name="Goodwin S."/>
            <person name="Spatafora J."/>
            <person name="Crous P."/>
            <person name="Grigoriev I."/>
        </authorList>
    </citation>
    <scope>NUCLEOTIDE SEQUENCE [LARGE SCALE GENOMIC DNA]</scope>
    <source>
        <strain evidence="14">CBS 304.66</strain>
    </source>
</reference>
<dbReference type="EMBL" id="ML986586">
    <property type="protein sequence ID" value="KAF2268541.1"/>
    <property type="molecule type" value="Genomic_DNA"/>
</dbReference>
<comment type="similarity">
    <text evidence="3">Belongs to the RFT1 family.</text>
</comment>
<dbReference type="PANTHER" id="PTHR13117">
    <property type="entry name" value="ENDOPLASMIC RETICULUM MULTISPAN TRANSMEMBRANE PROTEIN-RELATED"/>
    <property type="match status" value="1"/>
</dbReference>
<feature type="domain" description="Ppx/GppA phosphatase N-terminal" evidence="11">
    <location>
        <begin position="546"/>
        <end position="851"/>
    </location>
</feature>
<evidence type="ECO:0000256" key="1">
    <source>
        <dbReference type="ARBA" id="ARBA00004477"/>
    </source>
</evidence>
<protein>
    <recommendedName>
        <fullName evidence="8">Man(5)GlcNAc(2)-PP-dolichol translocation protein RFT1</fullName>
    </recommendedName>
</protein>
<comment type="pathway">
    <text evidence="2">Protein modification; protein glycosylation.</text>
</comment>
<evidence type="ECO:0000256" key="3">
    <source>
        <dbReference type="ARBA" id="ARBA00010288"/>
    </source>
</evidence>
<dbReference type="Pfam" id="PF02541">
    <property type="entry name" value="Ppx-GppA"/>
    <property type="match status" value="1"/>
</dbReference>
<evidence type="ECO:0000256" key="5">
    <source>
        <dbReference type="ARBA" id="ARBA00022824"/>
    </source>
</evidence>
<evidence type="ECO:0000256" key="2">
    <source>
        <dbReference type="ARBA" id="ARBA00004922"/>
    </source>
</evidence>
<evidence type="ECO:0000256" key="6">
    <source>
        <dbReference type="ARBA" id="ARBA00022989"/>
    </source>
</evidence>
<proteinExistence type="inferred from homology"/>
<dbReference type="Pfam" id="PF04506">
    <property type="entry name" value="Rft-1"/>
    <property type="match status" value="1"/>
</dbReference>
<keyword evidence="14" id="KW-1185">Reference proteome</keyword>
<evidence type="ECO:0000256" key="4">
    <source>
        <dbReference type="ARBA" id="ARBA00022692"/>
    </source>
</evidence>
<gene>
    <name evidence="13" type="ORF">CC78DRAFT_613243</name>
</gene>
<keyword evidence="4 10" id="KW-0812">Transmembrane</keyword>
<evidence type="ECO:0000256" key="8">
    <source>
        <dbReference type="ARBA" id="ARBA00044793"/>
    </source>
</evidence>
<dbReference type="SUPFAM" id="SSF53067">
    <property type="entry name" value="Actin-like ATPase domain"/>
    <property type="match status" value="2"/>
</dbReference>
<organism evidence="13 14">
    <name type="scientific">Lojkania enalia</name>
    <dbReference type="NCBI Taxonomy" id="147567"/>
    <lineage>
        <taxon>Eukaryota</taxon>
        <taxon>Fungi</taxon>
        <taxon>Dikarya</taxon>
        <taxon>Ascomycota</taxon>
        <taxon>Pezizomycotina</taxon>
        <taxon>Dothideomycetes</taxon>
        <taxon>Pleosporomycetidae</taxon>
        <taxon>Pleosporales</taxon>
        <taxon>Pleosporales incertae sedis</taxon>
        <taxon>Lojkania</taxon>
    </lineage>
</organism>
<comment type="subcellular location">
    <subcellularLocation>
        <location evidence="1">Endoplasmic reticulum membrane</location>
        <topology evidence="1">Multi-pass membrane protein</topology>
    </subcellularLocation>
</comment>
<keyword evidence="6 10" id="KW-1133">Transmembrane helix</keyword>
<keyword evidence="7 10" id="KW-0472">Membrane</keyword>
<evidence type="ECO:0000313" key="13">
    <source>
        <dbReference type="EMBL" id="KAF2268541.1"/>
    </source>
</evidence>
<evidence type="ECO:0000259" key="12">
    <source>
        <dbReference type="Pfam" id="PF23566"/>
    </source>
</evidence>
<evidence type="ECO:0000259" key="11">
    <source>
        <dbReference type="Pfam" id="PF02541"/>
    </source>
</evidence>
<dbReference type="Proteomes" id="UP000800093">
    <property type="component" value="Unassembled WGS sequence"/>
</dbReference>
<feature type="domain" description="RTG2 C-terminal" evidence="12">
    <location>
        <begin position="858"/>
        <end position="1065"/>
    </location>
</feature>
<dbReference type="Gene3D" id="3.30.420.40">
    <property type="match status" value="1"/>
</dbReference>
<accession>A0A9P4N973</accession>
<feature type="transmembrane region" description="Helical" evidence="10">
    <location>
        <begin position="340"/>
        <end position="365"/>
    </location>
</feature>
<keyword evidence="5" id="KW-0256">Endoplasmic reticulum</keyword>
<feature type="transmembrane region" description="Helical" evidence="10">
    <location>
        <begin position="377"/>
        <end position="399"/>
    </location>
</feature>
<dbReference type="OrthoDB" id="2014654at2759"/>